<feature type="transmembrane region" description="Helical" evidence="2">
    <location>
        <begin position="243"/>
        <end position="263"/>
    </location>
</feature>
<keyword evidence="2" id="KW-0812">Transmembrane</keyword>
<keyword evidence="4" id="KW-1185">Reference proteome</keyword>
<organism evidence="3 4">
    <name type="scientific">Micromonospora andamanensis</name>
    <dbReference type="NCBI Taxonomy" id="1287068"/>
    <lineage>
        <taxon>Bacteria</taxon>
        <taxon>Bacillati</taxon>
        <taxon>Actinomycetota</taxon>
        <taxon>Actinomycetes</taxon>
        <taxon>Micromonosporales</taxon>
        <taxon>Micromonosporaceae</taxon>
        <taxon>Micromonospora</taxon>
    </lineage>
</organism>
<proteinExistence type="predicted"/>
<feature type="transmembrane region" description="Helical" evidence="2">
    <location>
        <begin position="127"/>
        <end position="146"/>
    </location>
</feature>
<reference evidence="3 4" key="1">
    <citation type="submission" date="2021-01" db="EMBL/GenBank/DDBJ databases">
        <title>Whole genome shotgun sequence of Verrucosispora andamanensis NBRC 109075.</title>
        <authorList>
            <person name="Komaki H."/>
            <person name="Tamura T."/>
        </authorList>
    </citation>
    <scope>NUCLEOTIDE SEQUENCE [LARGE SCALE GENOMIC DNA]</scope>
    <source>
        <strain evidence="3 4">NBRC 109075</strain>
    </source>
</reference>
<evidence type="ECO:0000313" key="3">
    <source>
        <dbReference type="EMBL" id="GIJ12216.1"/>
    </source>
</evidence>
<comment type="caution">
    <text evidence="3">The sequence shown here is derived from an EMBL/GenBank/DDBJ whole genome shotgun (WGS) entry which is preliminary data.</text>
</comment>
<name>A0ABQ4I336_9ACTN</name>
<feature type="transmembrane region" description="Helical" evidence="2">
    <location>
        <begin position="311"/>
        <end position="331"/>
    </location>
</feature>
<feature type="transmembrane region" description="Helical" evidence="2">
    <location>
        <begin position="190"/>
        <end position="212"/>
    </location>
</feature>
<feature type="transmembrane region" description="Helical" evidence="2">
    <location>
        <begin position="275"/>
        <end position="299"/>
    </location>
</feature>
<protein>
    <recommendedName>
        <fullName evidence="5">Type IV secretion system protein</fullName>
    </recommendedName>
</protein>
<evidence type="ECO:0000256" key="1">
    <source>
        <dbReference type="SAM" id="MobiDB-lite"/>
    </source>
</evidence>
<dbReference type="EMBL" id="BOOZ01000047">
    <property type="protein sequence ID" value="GIJ12216.1"/>
    <property type="molecule type" value="Genomic_DNA"/>
</dbReference>
<feature type="compositionally biased region" description="Low complexity" evidence="1">
    <location>
        <begin position="378"/>
        <end position="397"/>
    </location>
</feature>
<gene>
    <name evidence="3" type="ORF">Van01_54300</name>
</gene>
<keyword evidence="2" id="KW-0472">Membrane</keyword>
<feature type="region of interest" description="Disordered" evidence="1">
    <location>
        <begin position="345"/>
        <end position="397"/>
    </location>
</feature>
<sequence length="444" mass="44134">MCNPFMPITCPGVIAGTATVATAPGRIRDSMVDQVVSGLAGAAEDAVRWMVTVLASWLLVPSTNLCPAGTAPGDWVAQCNTADGPAQQLRGYLLPITVLVLVAGLVWQGITMTITRKGEPLLQAVRGVWTAGLWGAVGIAGTHMVLKAGDSYAQWLLNEAVLKDSAQPPNEAMSAAMAAVLLPAVKDAPFITLVVGMVVLLATLLQTVLMVFREGSVVVLAGLLQLAAAGKVTQGTSSWLPKVLSWALTLATYKAAAATVYATSFTMMGGNGRDFIMGLAMLLLSIIALPAMAKFFQLFTGTLSSGGGNSIGMLGAGVAAGLHAASSLRAVGGSSASDHARYIDTALPQSGGNGPTGAAPAPPSPPPSPSPTVINGHASTATASSAATTVPAGTTAASGGAAAAGAATGPAAPIVIAGVAAAQAGTQAAKSAANTTSATMQEGR</sequence>
<feature type="compositionally biased region" description="Pro residues" evidence="1">
    <location>
        <begin position="360"/>
        <end position="370"/>
    </location>
</feature>
<evidence type="ECO:0000256" key="2">
    <source>
        <dbReference type="SAM" id="Phobius"/>
    </source>
</evidence>
<evidence type="ECO:0008006" key="5">
    <source>
        <dbReference type="Google" id="ProtNLM"/>
    </source>
</evidence>
<keyword evidence="2" id="KW-1133">Transmembrane helix</keyword>
<feature type="transmembrane region" description="Helical" evidence="2">
    <location>
        <begin position="92"/>
        <end position="115"/>
    </location>
</feature>
<accession>A0ABQ4I336</accession>
<feature type="region of interest" description="Disordered" evidence="1">
    <location>
        <begin position="425"/>
        <end position="444"/>
    </location>
</feature>
<dbReference type="Proteomes" id="UP000647017">
    <property type="component" value="Unassembled WGS sequence"/>
</dbReference>
<evidence type="ECO:0000313" key="4">
    <source>
        <dbReference type="Proteomes" id="UP000647017"/>
    </source>
</evidence>